<dbReference type="Proteomes" id="UP000481583">
    <property type="component" value="Unassembled WGS sequence"/>
</dbReference>
<proteinExistence type="predicted"/>
<keyword evidence="1" id="KW-1133">Transmembrane helix</keyword>
<accession>A0A6G4TVE6</accession>
<organism evidence="2 3">
    <name type="scientific">Streptomyces coryli</name>
    <dbReference type="NCBI Taxonomy" id="1128680"/>
    <lineage>
        <taxon>Bacteria</taxon>
        <taxon>Bacillati</taxon>
        <taxon>Actinomycetota</taxon>
        <taxon>Actinomycetes</taxon>
        <taxon>Kitasatosporales</taxon>
        <taxon>Streptomycetaceae</taxon>
        <taxon>Streptomyces</taxon>
    </lineage>
</organism>
<keyword evidence="3" id="KW-1185">Reference proteome</keyword>
<keyword evidence="1" id="KW-0472">Membrane</keyword>
<reference evidence="2 3" key="1">
    <citation type="submission" date="2020-02" db="EMBL/GenBank/DDBJ databases">
        <title>Whole-genome analyses of novel actinobacteria.</title>
        <authorList>
            <person name="Sahin N."/>
        </authorList>
    </citation>
    <scope>NUCLEOTIDE SEQUENCE [LARGE SCALE GENOMIC DNA]</scope>
    <source>
        <strain evidence="2 3">A7024</strain>
    </source>
</reference>
<evidence type="ECO:0000313" key="3">
    <source>
        <dbReference type="Proteomes" id="UP000481583"/>
    </source>
</evidence>
<gene>
    <name evidence="2" type="ORF">G5C51_04095</name>
</gene>
<feature type="transmembrane region" description="Helical" evidence="1">
    <location>
        <begin position="38"/>
        <end position="55"/>
    </location>
</feature>
<keyword evidence="1" id="KW-0812">Transmembrane</keyword>
<evidence type="ECO:0000256" key="1">
    <source>
        <dbReference type="SAM" id="Phobius"/>
    </source>
</evidence>
<dbReference type="AlphaFoldDB" id="A0A6G4TVE6"/>
<name>A0A6G4TVE6_9ACTN</name>
<dbReference type="EMBL" id="JAAKZV010000009">
    <property type="protein sequence ID" value="NGN63088.1"/>
    <property type="molecule type" value="Genomic_DNA"/>
</dbReference>
<evidence type="ECO:0000313" key="2">
    <source>
        <dbReference type="EMBL" id="NGN63088.1"/>
    </source>
</evidence>
<evidence type="ECO:0008006" key="4">
    <source>
        <dbReference type="Google" id="ProtNLM"/>
    </source>
</evidence>
<feature type="transmembrane region" description="Helical" evidence="1">
    <location>
        <begin position="119"/>
        <end position="137"/>
    </location>
</feature>
<sequence length="206" mass="21408">MLAAVFFAAPEILLNGMPGVTDGPADTARWLEDHEARAFIAAICSGYLSVLVLFFTTGLRQALRSRESGESTYSSAAFAGGLLLSVSAALTALLDMSAAQAAVDGRTSVVASIEYVNEFSWMPWAAGTAVLFIATGLGGLRTALLPRGLAIATVVLGVLCLTGPTGIGVFYVTPLWLIAVGLLLHRRLVRNGRAPDSSHAADTSLA</sequence>
<protein>
    <recommendedName>
        <fullName evidence="4">DUF4386 family protein</fullName>
    </recommendedName>
</protein>
<feature type="transmembrane region" description="Helical" evidence="1">
    <location>
        <begin position="167"/>
        <end position="184"/>
    </location>
</feature>
<feature type="transmembrane region" description="Helical" evidence="1">
    <location>
        <begin position="76"/>
        <end position="99"/>
    </location>
</feature>
<comment type="caution">
    <text evidence="2">The sequence shown here is derived from an EMBL/GenBank/DDBJ whole genome shotgun (WGS) entry which is preliminary data.</text>
</comment>